<name>A0A2H0RI77_9BACT</name>
<keyword evidence="3" id="KW-0418">Kinase</keyword>
<evidence type="ECO:0000256" key="3">
    <source>
        <dbReference type="ARBA" id="ARBA00022777"/>
    </source>
</evidence>
<dbReference type="AlphaFoldDB" id="A0A2H0RI77"/>
<organism evidence="5 6">
    <name type="scientific">Candidatus Vogelbacteria bacterium CG10_big_fil_rev_8_21_14_0_10_49_38</name>
    <dbReference type="NCBI Taxonomy" id="1975043"/>
    <lineage>
        <taxon>Bacteria</taxon>
        <taxon>Candidatus Vogeliibacteriota</taxon>
    </lineage>
</organism>
<dbReference type="InterPro" id="IPR008144">
    <property type="entry name" value="Guanylate_kin-like_dom"/>
</dbReference>
<dbReference type="Proteomes" id="UP000230431">
    <property type="component" value="Unassembled WGS sequence"/>
</dbReference>
<evidence type="ECO:0000313" key="6">
    <source>
        <dbReference type="Proteomes" id="UP000230431"/>
    </source>
</evidence>
<keyword evidence="2" id="KW-0808">Transferase</keyword>
<evidence type="ECO:0000256" key="1">
    <source>
        <dbReference type="ARBA" id="ARBA00005790"/>
    </source>
</evidence>
<dbReference type="GO" id="GO:0004385">
    <property type="term" value="F:GMP kinase activity"/>
    <property type="evidence" value="ECO:0007669"/>
    <property type="project" value="TreeGrafter"/>
</dbReference>
<evidence type="ECO:0000256" key="2">
    <source>
        <dbReference type="ARBA" id="ARBA00022679"/>
    </source>
</evidence>
<protein>
    <recommendedName>
        <fullName evidence="4">Guanylate kinase-like domain-containing protein</fullName>
    </recommendedName>
</protein>
<dbReference type="PROSITE" id="PS50052">
    <property type="entry name" value="GUANYLATE_KINASE_2"/>
    <property type="match status" value="1"/>
</dbReference>
<dbReference type="SUPFAM" id="SSF52540">
    <property type="entry name" value="P-loop containing nucleoside triphosphate hydrolases"/>
    <property type="match status" value="1"/>
</dbReference>
<dbReference type="SMART" id="SM00072">
    <property type="entry name" value="GuKc"/>
    <property type="match status" value="1"/>
</dbReference>
<comment type="similarity">
    <text evidence="1">Belongs to the guanylate kinase family.</text>
</comment>
<evidence type="ECO:0000259" key="4">
    <source>
        <dbReference type="PROSITE" id="PS50052"/>
    </source>
</evidence>
<dbReference type="PANTHER" id="PTHR23117">
    <property type="entry name" value="GUANYLATE KINASE-RELATED"/>
    <property type="match status" value="1"/>
</dbReference>
<dbReference type="EMBL" id="PCYK01000006">
    <property type="protein sequence ID" value="PIR46198.1"/>
    <property type="molecule type" value="Genomic_DNA"/>
</dbReference>
<comment type="caution">
    <text evidence="5">The sequence shown here is derived from an EMBL/GenBank/DDBJ whole genome shotgun (WGS) entry which is preliminary data.</text>
</comment>
<gene>
    <name evidence="5" type="ORF">COV08_01085</name>
</gene>
<sequence>MIISFSGPSGIGKGFIKERLLQLYPDIQELVWYTTRTLRPNEQGSNRIQVSLSEFNQSVELGKLTLVQDLFGHRYGLKKEDLVTSSGIKLTELHPANLVEALKINPKIFAIGLVTSDLSLLRKRLTVVRKTESEAEIEKRVTKAKSEIEIILQHRSFYASVIEITEAEEDQVFNKVHAILQSQIKPKGGKNETRNTSW</sequence>
<dbReference type="GO" id="GO:0005829">
    <property type="term" value="C:cytosol"/>
    <property type="evidence" value="ECO:0007669"/>
    <property type="project" value="TreeGrafter"/>
</dbReference>
<proteinExistence type="inferred from homology"/>
<dbReference type="InterPro" id="IPR008145">
    <property type="entry name" value="GK/Ca_channel_bsu"/>
</dbReference>
<evidence type="ECO:0000313" key="5">
    <source>
        <dbReference type="EMBL" id="PIR46198.1"/>
    </source>
</evidence>
<accession>A0A2H0RI77</accession>
<dbReference type="InterPro" id="IPR027417">
    <property type="entry name" value="P-loop_NTPase"/>
</dbReference>
<dbReference type="Gene3D" id="3.40.50.300">
    <property type="entry name" value="P-loop containing nucleotide triphosphate hydrolases"/>
    <property type="match status" value="1"/>
</dbReference>
<dbReference type="PANTHER" id="PTHR23117:SF13">
    <property type="entry name" value="GUANYLATE KINASE"/>
    <property type="match status" value="1"/>
</dbReference>
<reference evidence="5 6" key="1">
    <citation type="submission" date="2017-09" db="EMBL/GenBank/DDBJ databases">
        <title>Depth-based differentiation of microbial function through sediment-hosted aquifers and enrichment of novel symbionts in the deep terrestrial subsurface.</title>
        <authorList>
            <person name="Probst A.J."/>
            <person name="Ladd B."/>
            <person name="Jarett J.K."/>
            <person name="Geller-Mcgrath D.E."/>
            <person name="Sieber C.M."/>
            <person name="Emerson J.B."/>
            <person name="Anantharaman K."/>
            <person name="Thomas B.C."/>
            <person name="Malmstrom R."/>
            <person name="Stieglmeier M."/>
            <person name="Klingl A."/>
            <person name="Woyke T."/>
            <person name="Ryan C.M."/>
            <person name="Banfield J.F."/>
        </authorList>
    </citation>
    <scope>NUCLEOTIDE SEQUENCE [LARGE SCALE GENOMIC DNA]</scope>
    <source>
        <strain evidence="5">CG10_big_fil_rev_8_21_14_0_10_49_38</strain>
    </source>
</reference>
<feature type="domain" description="Guanylate kinase-like" evidence="4">
    <location>
        <begin position="1"/>
        <end position="181"/>
    </location>
</feature>